<evidence type="ECO:0000313" key="28">
    <source>
        <dbReference type="Proteomes" id="UP000034227"/>
    </source>
</evidence>
<dbReference type="EMBL" id="JJPV01000035">
    <property type="protein sequence ID" value="KKH02249.1"/>
    <property type="molecule type" value="Genomic_DNA"/>
</dbReference>
<dbReference type="EMBL" id="JJQF01000113">
    <property type="protein sequence ID" value="KKH28472.1"/>
    <property type="molecule type" value="Genomic_DNA"/>
</dbReference>
<dbReference type="Proteomes" id="UP000034243">
    <property type="component" value="Unassembled WGS sequence"/>
</dbReference>
<dbReference type="EMBL" id="JJQA01000089">
    <property type="protein sequence ID" value="KKH15265.1"/>
    <property type="molecule type" value="Genomic_DNA"/>
</dbReference>
<dbReference type="Proteomes" id="UP000034064">
    <property type="component" value="Unassembled WGS sequence"/>
</dbReference>
<proteinExistence type="predicted"/>
<evidence type="ECO:0000313" key="27">
    <source>
        <dbReference type="Proteomes" id="UP000034195"/>
    </source>
</evidence>
<dbReference type="EMBL" id="CP029709">
    <property type="protein sequence ID" value="QCR17105.1"/>
    <property type="molecule type" value="Genomic_DNA"/>
</dbReference>
<dbReference type="Proteomes" id="UP000033835">
    <property type="component" value="Unassembled WGS sequence"/>
</dbReference>
<name>A0A0F8LL98_METMZ</name>
<reference evidence="21 41" key="2">
    <citation type="submission" date="2018-05" db="EMBL/GenBank/DDBJ databases">
        <title>Methanosarcina gilichinskyana sp. nov., a novel methanogenic archaeon isolated from Holocene permafrost, North East Russia.</title>
        <authorList>
            <person name="Oshurkova V."/>
            <person name="Meer M."/>
            <person name="Bochkareva O."/>
            <person name="Shcherbakova V."/>
        </authorList>
    </citation>
    <scope>NUCLEOTIDE SEQUENCE [LARGE SCALE GENOMIC DNA]</scope>
    <source>
        <strain evidence="21 41">JL01</strain>
    </source>
</reference>
<evidence type="ECO:0000313" key="6">
    <source>
        <dbReference type="EMBL" id="KKG48005.1"/>
    </source>
</evidence>
<evidence type="ECO:0000313" key="32">
    <source>
        <dbReference type="Proteomes" id="UP000034338"/>
    </source>
</evidence>
<dbReference type="EMBL" id="JJQI01000005">
    <property type="protein sequence ID" value="KKH43023.1"/>
    <property type="molecule type" value="Genomic_DNA"/>
</dbReference>
<dbReference type="Proteomes" id="UP000033987">
    <property type="component" value="Unassembled WGS sequence"/>
</dbReference>
<dbReference type="Proteomes" id="UP000034151">
    <property type="component" value="Unassembled WGS sequence"/>
</dbReference>
<evidence type="ECO:0000313" key="21">
    <source>
        <dbReference type="EMBL" id="QCR17105.1"/>
    </source>
</evidence>
<dbReference type="Proteomes" id="UP000034733">
    <property type="component" value="Unassembled WGS sequence"/>
</dbReference>
<evidence type="ECO:0000313" key="12">
    <source>
        <dbReference type="EMBL" id="KKH02249.1"/>
    </source>
</evidence>
<dbReference type="Proteomes" id="UP000034227">
    <property type="component" value="Unassembled WGS sequence"/>
</dbReference>
<evidence type="ECO:0000313" key="15">
    <source>
        <dbReference type="EMBL" id="KKH22933.1"/>
    </source>
</evidence>
<evidence type="ECO:0000313" key="34">
    <source>
        <dbReference type="Proteomes" id="UP000034468"/>
    </source>
</evidence>
<accession>A0A0F8LL98</accession>
<evidence type="ECO:0000313" key="35">
    <source>
        <dbReference type="Proteomes" id="UP000034577"/>
    </source>
</evidence>
<evidence type="ECO:0000313" key="22">
    <source>
        <dbReference type="Proteomes" id="UP000033835"/>
    </source>
</evidence>
<dbReference type="EMBL" id="JJQB01000023">
    <property type="protein sequence ID" value="KKH22933.1"/>
    <property type="molecule type" value="Genomic_DNA"/>
</dbReference>
<evidence type="ECO:0000313" key="38">
    <source>
        <dbReference type="Proteomes" id="UP000034733"/>
    </source>
</evidence>
<dbReference type="EMBL" id="JJPW01000056">
    <property type="protein sequence ID" value="KKH00651.1"/>
    <property type="molecule type" value="Genomic_DNA"/>
</dbReference>
<evidence type="ECO:0000313" key="7">
    <source>
        <dbReference type="EMBL" id="KKG52466.1"/>
    </source>
</evidence>
<evidence type="ECO:0000313" key="26">
    <source>
        <dbReference type="Proteomes" id="UP000034151"/>
    </source>
</evidence>
<dbReference type="EMBL" id="JJPD01000185">
    <property type="protein sequence ID" value="KKG36968.1"/>
    <property type="molecule type" value="Genomic_DNA"/>
</dbReference>
<evidence type="ECO:0000313" key="18">
    <source>
        <dbReference type="EMBL" id="KKH33390.1"/>
    </source>
</evidence>
<evidence type="ECO:0000313" key="13">
    <source>
        <dbReference type="EMBL" id="KKH15265.1"/>
    </source>
</evidence>
<evidence type="ECO:0000313" key="31">
    <source>
        <dbReference type="Proteomes" id="UP000034259"/>
    </source>
</evidence>
<evidence type="ECO:0000313" key="23">
    <source>
        <dbReference type="Proteomes" id="UP000033878"/>
    </source>
</evidence>
<evidence type="ECO:0000313" key="40">
    <source>
        <dbReference type="Proteomes" id="UP000034921"/>
    </source>
</evidence>
<dbReference type="EMBL" id="JJQE01000154">
    <property type="protein sequence ID" value="KKH25104.1"/>
    <property type="molecule type" value="Genomic_DNA"/>
</dbReference>
<evidence type="ECO:0000313" key="2">
    <source>
        <dbReference type="EMBL" id="KKG35921.1"/>
    </source>
</evidence>
<dbReference type="EMBL" id="JJPF01000085">
    <property type="protein sequence ID" value="KKG42257.1"/>
    <property type="molecule type" value="Genomic_DNA"/>
</dbReference>
<dbReference type="Proteomes" id="UP000034577">
    <property type="component" value="Unassembled WGS sequence"/>
</dbReference>
<dbReference type="AlphaFoldDB" id="A0A0F8LL98"/>
<evidence type="ECO:0000313" key="41">
    <source>
        <dbReference type="Proteomes" id="UP000300067"/>
    </source>
</evidence>
<dbReference type="Proteomes" id="UP000034259">
    <property type="component" value="Unassembled WGS sequence"/>
</dbReference>
<dbReference type="PATRIC" id="fig|2209.39.peg.3555"/>
<dbReference type="Proteomes" id="UP000034338">
    <property type="component" value="Unassembled WGS sequence"/>
</dbReference>
<evidence type="ECO:0000313" key="4">
    <source>
        <dbReference type="EMBL" id="KKG41916.1"/>
    </source>
</evidence>
<evidence type="ECO:0000313" key="19">
    <source>
        <dbReference type="EMBL" id="KKH43023.1"/>
    </source>
</evidence>
<dbReference type="Proteomes" id="UP000300067">
    <property type="component" value="Chromosome"/>
</dbReference>
<evidence type="ECO:0000313" key="20">
    <source>
        <dbReference type="EMBL" id="KKH55071.1"/>
    </source>
</evidence>
<dbReference type="EMBL" id="JJPB01000122">
    <property type="protein sequence ID" value="KKG29042.1"/>
    <property type="molecule type" value="Genomic_DNA"/>
</dbReference>
<evidence type="ECO:0000313" key="1">
    <source>
        <dbReference type="EMBL" id="KKG29042.1"/>
    </source>
</evidence>
<dbReference type="Proteomes" id="UP000034817">
    <property type="component" value="Unassembled WGS sequence"/>
</dbReference>
<evidence type="ECO:0000313" key="39">
    <source>
        <dbReference type="Proteomes" id="UP000034817"/>
    </source>
</evidence>
<dbReference type="Proteomes" id="UP000034921">
    <property type="component" value="Unassembled WGS sequence"/>
</dbReference>
<dbReference type="EMBL" id="JJPH01000071">
    <property type="protein sequence ID" value="KKG52466.1"/>
    <property type="molecule type" value="Genomic_DNA"/>
</dbReference>
<dbReference type="EMBL" id="JJPA01000060">
    <property type="protein sequence ID" value="KKG35921.1"/>
    <property type="molecule type" value="Genomic_DNA"/>
</dbReference>
<evidence type="ECO:0000313" key="11">
    <source>
        <dbReference type="EMBL" id="KKH00651.1"/>
    </source>
</evidence>
<evidence type="ECO:0000313" key="36">
    <source>
        <dbReference type="Proteomes" id="UP000034667"/>
    </source>
</evidence>
<dbReference type="Proteomes" id="UP000034399">
    <property type="component" value="Unassembled WGS sequence"/>
</dbReference>
<evidence type="ECO:0000313" key="17">
    <source>
        <dbReference type="EMBL" id="KKH28472.1"/>
    </source>
</evidence>
<dbReference type="Proteomes" id="UP000034667">
    <property type="component" value="Unassembled WGS sequence"/>
</dbReference>
<reference evidence="22 23" key="1">
    <citation type="journal article" date="2015" name="ISME J.">
        <title>Genomic and phenotypic differentiation among Methanosarcina mazei populations from Columbia River sediment.</title>
        <authorList>
            <person name="Youngblut N.D."/>
            <person name="Wirth J.S."/>
            <person name="Henriksen J.R."/>
            <person name="Smith M."/>
            <person name="Simon H."/>
            <person name="Metcalf W.W."/>
            <person name="Whitaker R.J."/>
        </authorList>
    </citation>
    <scope>NUCLEOTIDE SEQUENCE [LARGE SCALE GENOMIC DNA]</scope>
    <source>
        <strain evidence="13 25">1.F.A.1A.3</strain>
        <strain evidence="15 38">1.F.A.1B.3</strain>
        <strain evidence="14 24">1.F.A.1B.4</strain>
        <strain evidence="18 28">1.F.A.2.8</strain>
        <strain evidence="16 40">1.F.M.0.5</strain>
        <strain evidence="17 32">1.H.A.0.1</strain>
        <strain evidence="19 37">1.H.A.1A.4</strain>
        <strain evidence="20 31">1.H.A.2.1</strain>
        <strain evidence="2 33">3.F.A.1A.1</strain>
        <strain evidence="1 23">3.F.A.1A.3</strain>
        <strain evidence="3 35">3.F.A.2.12</strain>
        <strain evidence="4 36">3.F.A.2.3</strain>
        <strain evidence="5 26">3.F.A.2.5</strain>
        <strain evidence="6 27">3.F.A.2.6</strain>
        <strain evidence="7 29">3.F.A.2.7</strain>
        <strain evidence="8">3.H.A.1A.1</strain>
        <strain evidence="9 39">3.H.A.2.4</strain>
        <strain evidence="10 34">3.H.M.1B.1</strain>
        <strain evidence="12 22">3.H.M.1B.2</strain>
        <strain evidence="11 30">3.H.M.1B.5</strain>
    </source>
</reference>
<dbReference type="Proteomes" id="UP000033878">
    <property type="component" value="Unassembled WGS sequence"/>
</dbReference>
<evidence type="ECO:0000313" key="33">
    <source>
        <dbReference type="Proteomes" id="UP000034399"/>
    </source>
</evidence>
<evidence type="ECO:0000313" key="14">
    <source>
        <dbReference type="EMBL" id="KKH17055.1"/>
    </source>
</evidence>
<evidence type="ECO:0000313" key="5">
    <source>
        <dbReference type="EMBL" id="KKG42257.1"/>
    </source>
</evidence>
<gene>
    <name evidence="21" type="ORF">DKM28_14810</name>
    <name evidence="3" type="ORF">DU35_08510</name>
    <name evidence="7" type="ORF">DU36_03970</name>
    <name evidence="17" type="ORF">DU37_08110</name>
    <name evidence="6" type="ORF">DU38_09005</name>
    <name evidence="5" type="ORF">DU39_16295</name>
    <name evidence="4" type="ORF">DU41_06765</name>
    <name evidence="8" type="ORF">DU43_05805</name>
    <name evidence="13" type="ORF">DU44_13610</name>
    <name evidence="15" type="ORF">DU48_02045</name>
    <name evidence="1" type="ORF">DU49_08615</name>
    <name evidence="2" type="ORF">DU52_10100</name>
    <name evidence="9" type="ORF">DU55_15660</name>
    <name evidence="11" type="ORF">DU56_06885</name>
    <name evidence="18" type="ORF">DU58_05280</name>
    <name evidence="16" type="ORF">DU60_09455</name>
    <name evidence="14" type="ORF">DU65_03190</name>
    <name evidence="10" type="ORF">DU66_07400</name>
    <name evidence="12" type="ORF">DU68_05740</name>
    <name evidence="19" type="ORF">DU71_12220</name>
    <name evidence="20" type="ORF">DU72_01785</name>
</gene>
<dbReference type="EMBL" id="JJQC01000148">
    <property type="protein sequence ID" value="KKH17055.1"/>
    <property type="molecule type" value="Genomic_DNA"/>
</dbReference>
<evidence type="ECO:0000313" key="3">
    <source>
        <dbReference type="EMBL" id="KKG36968.1"/>
    </source>
</evidence>
<dbReference type="EMBL" id="JJPM01000195">
    <property type="protein sequence ID" value="KKG73240.1"/>
    <property type="molecule type" value="Genomic_DNA"/>
</dbReference>
<evidence type="ECO:0000313" key="10">
    <source>
        <dbReference type="EMBL" id="KKG96920.1"/>
    </source>
</evidence>
<evidence type="ECO:0000313" key="16">
    <source>
        <dbReference type="EMBL" id="KKH25104.1"/>
    </source>
</evidence>
<dbReference type="EMBL" id="JJPE01000126">
    <property type="protein sequence ID" value="KKG41916.1"/>
    <property type="molecule type" value="Genomic_DNA"/>
</dbReference>
<dbReference type="Proteomes" id="UP000034195">
    <property type="component" value="Unassembled WGS sequence"/>
</dbReference>
<evidence type="ECO:0000313" key="37">
    <source>
        <dbReference type="Proteomes" id="UP000034672"/>
    </source>
</evidence>
<evidence type="ECO:0000313" key="30">
    <source>
        <dbReference type="Proteomes" id="UP000034253"/>
    </source>
</evidence>
<sequence length="61" mass="6972">MASNRFSIPILSESKGRWNIEVSDHFFYEKSKPAEGYSKIHVMMQKKIINLQDQGNKLGSG</sequence>
<dbReference type="EMBL" id="JJPP01000045">
    <property type="protein sequence ID" value="KKG81423.1"/>
    <property type="molecule type" value="Genomic_DNA"/>
</dbReference>
<protein>
    <submittedName>
        <fullName evidence="14">Uncharacterized protein</fullName>
    </submittedName>
</protein>
<dbReference type="Proteomes" id="UP000034253">
    <property type="component" value="Unassembled WGS sequence"/>
</dbReference>
<dbReference type="EMBL" id="JJQD01000005">
    <property type="protein sequence ID" value="KKH33390.1"/>
    <property type="molecule type" value="Genomic_DNA"/>
</dbReference>
<evidence type="ECO:0000313" key="29">
    <source>
        <dbReference type="Proteomes" id="UP000034243"/>
    </source>
</evidence>
<dbReference type="EMBL" id="JJPU01000104">
    <property type="protein sequence ID" value="KKG96920.1"/>
    <property type="molecule type" value="Genomic_DNA"/>
</dbReference>
<dbReference type="EMBL" id="JJQK01000041">
    <property type="protein sequence ID" value="KKH55071.1"/>
    <property type="molecule type" value="Genomic_DNA"/>
</dbReference>
<evidence type="ECO:0000313" key="8">
    <source>
        <dbReference type="EMBL" id="KKG73240.1"/>
    </source>
</evidence>
<dbReference type="EMBL" id="JJPG01000141">
    <property type="protein sequence ID" value="KKG48005.1"/>
    <property type="molecule type" value="Genomic_DNA"/>
</dbReference>
<dbReference type="Proteomes" id="UP000034672">
    <property type="component" value="Unassembled WGS sequence"/>
</dbReference>
<evidence type="ECO:0000313" key="24">
    <source>
        <dbReference type="Proteomes" id="UP000033987"/>
    </source>
</evidence>
<dbReference type="Proteomes" id="UP000034468">
    <property type="component" value="Unassembled WGS sequence"/>
</dbReference>
<organism evidence="14 24">
    <name type="scientific">Methanosarcina mazei</name>
    <name type="common">Methanosarcina frisia</name>
    <dbReference type="NCBI Taxonomy" id="2209"/>
    <lineage>
        <taxon>Archaea</taxon>
        <taxon>Methanobacteriati</taxon>
        <taxon>Methanobacteriota</taxon>
        <taxon>Stenosarchaea group</taxon>
        <taxon>Methanomicrobia</taxon>
        <taxon>Methanosarcinales</taxon>
        <taxon>Methanosarcinaceae</taxon>
        <taxon>Methanosarcina</taxon>
    </lineage>
</organism>
<evidence type="ECO:0000313" key="25">
    <source>
        <dbReference type="Proteomes" id="UP000034064"/>
    </source>
</evidence>
<evidence type="ECO:0000313" key="9">
    <source>
        <dbReference type="EMBL" id="KKG81423.1"/>
    </source>
</evidence>